<name>A0ABS7PR95_9SPHN</name>
<evidence type="ECO:0000256" key="3">
    <source>
        <dbReference type="ARBA" id="ARBA00023172"/>
    </source>
</evidence>
<sequence length="225" mass="23903">MQIVTYLRVSTAKQGMTGLGMEAQRSAVEGFAASGGHRVVAEFVEVESGKKTDRPQLEAALAACRLHRATLVIAKLDRLARNVAFIANLMDGGVEFVACDMPYANRLTLHLMAAMAEHEREMISQRTKAALAAAKARGVKLGNPNGAAHLRDLCRVGAANSGRARRREAVERALAVAPLLDQLAAEGVVGARAVAAALNRRGVPSPSGGLWYPEQVRRAVAMLAT</sequence>
<feature type="domain" description="Resolvase/invertase-type recombinase catalytic" evidence="5">
    <location>
        <begin position="2"/>
        <end position="138"/>
    </location>
</feature>
<dbReference type="PROSITE" id="PS00397">
    <property type="entry name" value="RECOMBINASES_1"/>
    <property type="match status" value="1"/>
</dbReference>
<dbReference type="InterPro" id="IPR006118">
    <property type="entry name" value="Recombinase_CS"/>
</dbReference>
<proteinExistence type="predicted"/>
<reference evidence="6 7" key="1">
    <citation type="submission" date="2021-08" db="EMBL/GenBank/DDBJ databases">
        <authorList>
            <person name="Tuo L."/>
        </authorList>
    </citation>
    <scope>NUCLEOTIDE SEQUENCE [LARGE SCALE GENOMIC DNA]</scope>
    <source>
        <strain evidence="6 7">JCM 31229</strain>
    </source>
</reference>
<evidence type="ECO:0000256" key="2">
    <source>
        <dbReference type="ARBA" id="ARBA00023125"/>
    </source>
</evidence>
<keyword evidence="3" id="KW-0233">DNA recombination</keyword>
<dbReference type="Gene3D" id="3.40.50.1390">
    <property type="entry name" value="Resolvase, N-terminal catalytic domain"/>
    <property type="match status" value="1"/>
</dbReference>
<evidence type="ECO:0000259" key="5">
    <source>
        <dbReference type="PROSITE" id="PS51736"/>
    </source>
</evidence>
<dbReference type="RefSeq" id="WP_222990966.1">
    <property type="nucleotide sequence ID" value="NZ_JAINVV010000008.1"/>
</dbReference>
<feature type="active site" description="O-(5'-phospho-DNA)-serine intermediate" evidence="4">
    <location>
        <position position="10"/>
    </location>
</feature>
<dbReference type="CDD" id="cd00338">
    <property type="entry name" value="Ser_Recombinase"/>
    <property type="match status" value="1"/>
</dbReference>
<evidence type="ECO:0000313" key="6">
    <source>
        <dbReference type="EMBL" id="MBY8823855.1"/>
    </source>
</evidence>
<keyword evidence="1" id="KW-0229">DNA integration</keyword>
<evidence type="ECO:0000256" key="1">
    <source>
        <dbReference type="ARBA" id="ARBA00022908"/>
    </source>
</evidence>
<evidence type="ECO:0000256" key="4">
    <source>
        <dbReference type="PROSITE-ProRule" id="PRU10137"/>
    </source>
</evidence>
<dbReference type="SMART" id="SM00857">
    <property type="entry name" value="Resolvase"/>
    <property type="match status" value="1"/>
</dbReference>
<dbReference type="PROSITE" id="PS51736">
    <property type="entry name" value="RECOMBINASES_3"/>
    <property type="match status" value="1"/>
</dbReference>
<dbReference type="InterPro" id="IPR036162">
    <property type="entry name" value="Resolvase-like_N_sf"/>
</dbReference>
<keyword evidence="2" id="KW-0238">DNA-binding</keyword>
<dbReference type="PANTHER" id="PTHR30461">
    <property type="entry name" value="DNA-INVERTASE FROM LAMBDOID PROPHAGE"/>
    <property type="match status" value="1"/>
</dbReference>
<accession>A0ABS7PR95</accession>
<dbReference type="EMBL" id="JAINVV010000008">
    <property type="protein sequence ID" value="MBY8823855.1"/>
    <property type="molecule type" value="Genomic_DNA"/>
</dbReference>
<evidence type="ECO:0000313" key="7">
    <source>
        <dbReference type="Proteomes" id="UP000706039"/>
    </source>
</evidence>
<dbReference type="InterPro" id="IPR006119">
    <property type="entry name" value="Resolv_N"/>
</dbReference>
<organism evidence="6 7">
    <name type="scientific">Sphingomonas colocasiae</name>
    <dbReference type="NCBI Taxonomy" id="1848973"/>
    <lineage>
        <taxon>Bacteria</taxon>
        <taxon>Pseudomonadati</taxon>
        <taxon>Pseudomonadota</taxon>
        <taxon>Alphaproteobacteria</taxon>
        <taxon>Sphingomonadales</taxon>
        <taxon>Sphingomonadaceae</taxon>
        <taxon>Sphingomonas</taxon>
    </lineage>
</organism>
<comment type="caution">
    <text evidence="6">The sequence shown here is derived from an EMBL/GenBank/DDBJ whole genome shotgun (WGS) entry which is preliminary data.</text>
</comment>
<keyword evidence="7" id="KW-1185">Reference proteome</keyword>
<dbReference type="Proteomes" id="UP000706039">
    <property type="component" value="Unassembled WGS sequence"/>
</dbReference>
<dbReference type="InterPro" id="IPR050639">
    <property type="entry name" value="SSR_resolvase"/>
</dbReference>
<dbReference type="Pfam" id="PF00239">
    <property type="entry name" value="Resolvase"/>
    <property type="match status" value="1"/>
</dbReference>
<dbReference type="SUPFAM" id="SSF53041">
    <property type="entry name" value="Resolvase-like"/>
    <property type="match status" value="1"/>
</dbReference>
<protein>
    <submittedName>
        <fullName evidence="6">Recombinase family protein</fullName>
    </submittedName>
</protein>
<gene>
    <name evidence="6" type="ORF">K7G82_16235</name>
</gene>
<dbReference type="PANTHER" id="PTHR30461:SF2">
    <property type="entry name" value="SERINE RECOMBINASE PINE-RELATED"/>
    <property type="match status" value="1"/>
</dbReference>